<keyword evidence="5" id="KW-1185">Reference proteome</keyword>
<dbReference type="RefSeq" id="WP_377935744.1">
    <property type="nucleotide sequence ID" value="NZ_JBHUEA010000022.1"/>
</dbReference>
<comment type="caution">
    <text evidence="4">The sequence shown here is derived from an EMBL/GenBank/DDBJ whole genome shotgun (WGS) entry which is preliminary data.</text>
</comment>
<name>A0ABW4LIK5_9MICO</name>
<comment type="similarity">
    <text evidence="1">Belongs to the CPA3 antiporters (TC 2.A.63) subunit G family.</text>
</comment>
<evidence type="ECO:0000256" key="2">
    <source>
        <dbReference type="SAM" id="MobiDB-lite"/>
    </source>
</evidence>
<dbReference type="PANTHER" id="PTHR34703:SF1">
    <property type="entry name" value="ANTIPORTER SUBUNIT MNHG2-RELATED"/>
    <property type="match status" value="1"/>
</dbReference>
<evidence type="ECO:0000313" key="5">
    <source>
        <dbReference type="Proteomes" id="UP001597347"/>
    </source>
</evidence>
<reference evidence="5" key="1">
    <citation type="journal article" date="2019" name="Int. J. Syst. Evol. Microbiol.">
        <title>The Global Catalogue of Microorganisms (GCM) 10K type strain sequencing project: providing services to taxonomists for standard genome sequencing and annotation.</title>
        <authorList>
            <consortium name="The Broad Institute Genomics Platform"/>
            <consortium name="The Broad Institute Genome Sequencing Center for Infectious Disease"/>
            <person name="Wu L."/>
            <person name="Ma J."/>
        </authorList>
    </citation>
    <scope>NUCLEOTIDE SEQUENCE [LARGE SCALE GENOMIC DNA]</scope>
    <source>
        <strain evidence="5">CGMCC 1.12471</strain>
    </source>
</reference>
<evidence type="ECO:0000313" key="4">
    <source>
        <dbReference type="EMBL" id="MFD1722548.1"/>
    </source>
</evidence>
<organism evidence="4 5">
    <name type="scientific">Amnibacterium endophyticum</name>
    <dbReference type="NCBI Taxonomy" id="2109337"/>
    <lineage>
        <taxon>Bacteria</taxon>
        <taxon>Bacillati</taxon>
        <taxon>Actinomycetota</taxon>
        <taxon>Actinomycetes</taxon>
        <taxon>Micrococcales</taxon>
        <taxon>Microbacteriaceae</taxon>
        <taxon>Amnibacterium</taxon>
    </lineage>
</organism>
<dbReference type="Proteomes" id="UP001597347">
    <property type="component" value="Unassembled WGS sequence"/>
</dbReference>
<feature type="region of interest" description="Disordered" evidence="2">
    <location>
        <begin position="99"/>
        <end position="135"/>
    </location>
</feature>
<dbReference type="NCBIfam" id="NF009314">
    <property type="entry name" value="PRK12674.1-2"/>
    <property type="match status" value="1"/>
</dbReference>
<feature type="transmembrane region" description="Helical" evidence="3">
    <location>
        <begin position="64"/>
        <end position="84"/>
    </location>
</feature>
<keyword evidence="3" id="KW-0812">Transmembrane</keyword>
<keyword evidence="3" id="KW-1133">Transmembrane helix</keyword>
<evidence type="ECO:0000256" key="3">
    <source>
        <dbReference type="SAM" id="Phobius"/>
    </source>
</evidence>
<evidence type="ECO:0000256" key="1">
    <source>
        <dbReference type="ARBA" id="ARBA00008404"/>
    </source>
</evidence>
<proteinExistence type="inferred from homology"/>
<feature type="compositionally biased region" description="Basic and acidic residues" evidence="2">
    <location>
        <begin position="109"/>
        <end position="127"/>
    </location>
</feature>
<protein>
    <submittedName>
        <fullName evidence="4">Monovalent cation/H(+) antiporter subunit G</fullName>
    </submittedName>
</protein>
<dbReference type="EMBL" id="JBHUEA010000022">
    <property type="protein sequence ID" value="MFD1722548.1"/>
    <property type="molecule type" value="Genomic_DNA"/>
</dbReference>
<dbReference type="InterPro" id="IPR005133">
    <property type="entry name" value="PhaG_MnhG_YufB"/>
</dbReference>
<gene>
    <name evidence="4" type="primary">mnhG</name>
    <name evidence="4" type="ORF">ACFSBI_13415</name>
</gene>
<dbReference type="NCBIfam" id="TIGR01300">
    <property type="entry name" value="CPA3_mnhG_phaG"/>
    <property type="match status" value="1"/>
</dbReference>
<keyword evidence="3" id="KW-0472">Membrane</keyword>
<dbReference type="Pfam" id="PF03334">
    <property type="entry name" value="PhaG_MnhG_YufB"/>
    <property type="match status" value="1"/>
</dbReference>
<dbReference type="PANTHER" id="PTHR34703">
    <property type="entry name" value="ANTIPORTER SUBUNIT MNHG2-RELATED"/>
    <property type="match status" value="1"/>
</dbReference>
<sequence length="135" mass="14566">MSDLIAQLLLLAGALFALASGVGLLRFRDALARLHAGTKPQVLGLVCVLAAIAIGNDRWDLVPALVPVLVLQMITIPVSGHMIARAAYRTGNFREDRLSEDELAPAIEEASRRDAEDRERREDREGPEAAAAAQD</sequence>
<accession>A0ABW4LIK5</accession>